<evidence type="ECO:0000313" key="3">
    <source>
        <dbReference type="Proteomes" id="UP001207116"/>
    </source>
</evidence>
<feature type="transmembrane region" description="Helical" evidence="1">
    <location>
        <begin position="15"/>
        <end position="36"/>
    </location>
</feature>
<gene>
    <name evidence="2" type="ORF">OO016_13475</name>
</gene>
<dbReference type="EMBL" id="JAPFQP010000004">
    <property type="protein sequence ID" value="MCX2720618.1"/>
    <property type="molecule type" value="Genomic_DNA"/>
</dbReference>
<organism evidence="2 3">
    <name type="scientific">Lentiprolixibacter aurantiacus</name>
    <dbReference type="NCBI Taxonomy" id="2993939"/>
    <lineage>
        <taxon>Bacteria</taxon>
        <taxon>Pseudomonadati</taxon>
        <taxon>Bacteroidota</taxon>
        <taxon>Flavobacteriia</taxon>
        <taxon>Flavobacteriales</taxon>
        <taxon>Flavobacteriaceae</taxon>
        <taxon>Lentiprolixibacter</taxon>
    </lineage>
</organism>
<dbReference type="RefSeq" id="WP_266015045.1">
    <property type="nucleotide sequence ID" value="NZ_JAPFQP010000004.1"/>
</dbReference>
<dbReference type="AlphaFoldDB" id="A0AAE3MND3"/>
<proteinExistence type="predicted"/>
<evidence type="ECO:0000313" key="2">
    <source>
        <dbReference type="EMBL" id="MCX2720618.1"/>
    </source>
</evidence>
<accession>A0AAE3MND3</accession>
<keyword evidence="1" id="KW-0472">Membrane</keyword>
<sequence length="42" mass="4601">MKSFLIPLADWSNGIIMIAVFAFVVIALVATLVSFMNSGKRK</sequence>
<protein>
    <submittedName>
        <fullName evidence="2">Uncharacterized protein</fullName>
    </submittedName>
</protein>
<evidence type="ECO:0000256" key="1">
    <source>
        <dbReference type="SAM" id="Phobius"/>
    </source>
</evidence>
<dbReference type="Proteomes" id="UP001207116">
    <property type="component" value="Unassembled WGS sequence"/>
</dbReference>
<reference evidence="2" key="1">
    <citation type="submission" date="2022-11" db="EMBL/GenBank/DDBJ databases">
        <title>The characterization of three novel Bacteroidetes species and genomic analysis of their roles in tidal elemental geochemical cycles.</title>
        <authorList>
            <person name="Ma K.-J."/>
        </authorList>
    </citation>
    <scope>NUCLEOTIDE SEQUENCE</scope>
    <source>
        <strain evidence="2">M415</strain>
    </source>
</reference>
<keyword evidence="3" id="KW-1185">Reference proteome</keyword>
<keyword evidence="1" id="KW-1133">Transmembrane helix</keyword>
<name>A0AAE3MND3_9FLAO</name>
<keyword evidence="1" id="KW-0812">Transmembrane</keyword>
<comment type="caution">
    <text evidence="2">The sequence shown here is derived from an EMBL/GenBank/DDBJ whole genome shotgun (WGS) entry which is preliminary data.</text>
</comment>